<comment type="caution">
    <text evidence="2">The sequence shown here is derived from an EMBL/GenBank/DDBJ whole genome shotgun (WGS) entry which is preliminary data.</text>
</comment>
<dbReference type="InterPro" id="IPR001387">
    <property type="entry name" value="Cro/C1-type_HTH"/>
</dbReference>
<dbReference type="SMART" id="SM00530">
    <property type="entry name" value="HTH_XRE"/>
    <property type="match status" value="1"/>
</dbReference>
<dbReference type="PROSITE" id="PS50943">
    <property type="entry name" value="HTH_CROC1"/>
    <property type="match status" value="1"/>
</dbReference>
<proteinExistence type="predicted"/>
<dbReference type="Gene3D" id="1.10.260.40">
    <property type="entry name" value="lambda repressor-like DNA-binding domains"/>
    <property type="match status" value="1"/>
</dbReference>
<evidence type="ECO:0000313" key="2">
    <source>
        <dbReference type="EMBL" id="MFC4907977.1"/>
    </source>
</evidence>
<evidence type="ECO:0000313" key="3">
    <source>
        <dbReference type="Proteomes" id="UP001595872"/>
    </source>
</evidence>
<organism evidence="2 3">
    <name type="scientific">Actinomadura gamaensis</name>
    <dbReference type="NCBI Taxonomy" id="1763541"/>
    <lineage>
        <taxon>Bacteria</taxon>
        <taxon>Bacillati</taxon>
        <taxon>Actinomycetota</taxon>
        <taxon>Actinomycetes</taxon>
        <taxon>Streptosporangiales</taxon>
        <taxon>Thermomonosporaceae</taxon>
        <taxon>Actinomadura</taxon>
    </lineage>
</organism>
<dbReference type="Proteomes" id="UP001595872">
    <property type="component" value="Unassembled WGS sequence"/>
</dbReference>
<dbReference type="RefSeq" id="WP_378254207.1">
    <property type="nucleotide sequence ID" value="NZ_JBHSIT010000003.1"/>
</dbReference>
<reference evidence="3" key="1">
    <citation type="journal article" date="2019" name="Int. J. Syst. Evol. Microbiol.">
        <title>The Global Catalogue of Microorganisms (GCM) 10K type strain sequencing project: providing services to taxonomists for standard genome sequencing and annotation.</title>
        <authorList>
            <consortium name="The Broad Institute Genomics Platform"/>
            <consortium name="The Broad Institute Genome Sequencing Center for Infectious Disease"/>
            <person name="Wu L."/>
            <person name="Ma J."/>
        </authorList>
    </citation>
    <scope>NUCLEOTIDE SEQUENCE [LARGE SCALE GENOMIC DNA]</scope>
    <source>
        <strain evidence="3">KLKA75</strain>
    </source>
</reference>
<dbReference type="EMBL" id="JBHSIT010000003">
    <property type="protein sequence ID" value="MFC4907977.1"/>
    <property type="molecule type" value="Genomic_DNA"/>
</dbReference>
<evidence type="ECO:0000259" key="1">
    <source>
        <dbReference type="PROSITE" id="PS50943"/>
    </source>
</evidence>
<dbReference type="Gene3D" id="1.25.40.10">
    <property type="entry name" value="Tetratricopeptide repeat domain"/>
    <property type="match status" value="1"/>
</dbReference>
<dbReference type="SUPFAM" id="SSF47413">
    <property type="entry name" value="lambda repressor-like DNA-binding domains"/>
    <property type="match status" value="1"/>
</dbReference>
<dbReference type="CDD" id="cd00093">
    <property type="entry name" value="HTH_XRE"/>
    <property type="match status" value="1"/>
</dbReference>
<gene>
    <name evidence="2" type="ORF">ACFPCY_11645</name>
</gene>
<name>A0ABV9TV41_9ACTN</name>
<accession>A0ABV9TV41</accession>
<sequence>MTAWSEYTTGERVKILRGTELTQAGLAEAAGVSLALVQKLEQGGTVKVASLISVGDALGTDVSVLLGQQAPRRSMSRAERTALRTMSLAIHDSALTPPDASVEPPPLADLKAALARAWDGYWRGDYLNACAIAPRLIAEARAFVERHEGRLREQGLAVLADTLQIAGCVANLFGKPDLAYAAITHALRAADGSGDVLLTSVLNSALAWIHLRDGRVERAVSVSEQAAVAIEPSFGRADPDRLSVFGNLMLRAAVSSARCDDRVRAEDYLSQAHAAAARLGVDGDRYHTLFGPTTARTHSLEIHLAFGDVGKALDLIAETRLPRNVPLAAWGRHQLNVALAYSDARRWDAATDTLLEVCDRAPNWIRHQVLAGAVAQRIGDGSTANLRKVTQHLGVPLLPR</sequence>
<protein>
    <submittedName>
        <fullName evidence="2">Helix-turn-helix domain-containing protein</fullName>
    </submittedName>
</protein>
<dbReference type="InterPro" id="IPR010982">
    <property type="entry name" value="Lambda_DNA-bd_dom_sf"/>
</dbReference>
<keyword evidence="3" id="KW-1185">Reference proteome</keyword>
<feature type="domain" description="HTH cro/C1-type" evidence="1">
    <location>
        <begin position="21"/>
        <end position="65"/>
    </location>
</feature>
<dbReference type="InterPro" id="IPR011990">
    <property type="entry name" value="TPR-like_helical_dom_sf"/>
</dbReference>